<reference evidence="4" key="1">
    <citation type="submission" date="2016-09" db="EMBL/GenBank/DDBJ databases">
        <authorList>
            <person name="Varghese N."/>
            <person name="Submissions S."/>
        </authorList>
    </citation>
    <scope>NUCLEOTIDE SEQUENCE [LARGE SCALE GENOMIC DNA]</scope>
    <source>
        <strain evidence="4">ANC 3699</strain>
    </source>
</reference>
<dbReference type="PANTHER" id="PTHR34703">
    <property type="entry name" value="ANTIPORTER SUBUNIT MNHG2-RELATED"/>
    <property type="match status" value="1"/>
</dbReference>
<dbReference type="AlphaFoldDB" id="A0A1G6KD86"/>
<feature type="transmembrane region" description="Helical" evidence="2">
    <location>
        <begin position="42"/>
        <end position="60"/>
    </location>
</feature>
<feature type="transmembrane region" description="Helical" evidence="2">
    <location>
        <begin position="66"/>
        <end position="87"/>
    </location>
</feature>
<protein>
    <submittedName>
        <fullName evidence="3">Multisubunit potassium/proton antiporter, PhaG subunit</fullName>
    </submittedName>
</protein>
<dbReference type="GO" id="GO:0015385">
    <property type="term" value="F:sodium:proton antiporter activity"/>
    <property type="evidence" value="ECO:0007669"/>
    <property type="project" value="TreeGrafter"/>
</dbReference>
<keyword evidence="4" id="KW-1185">Reference proteome</keyword>
<dbReference type="OrthoDB" id="9813804at2"/>
<organism evidence="3 4">
    <name type="scientific">Acinetobacter marinus</name>
    <dbReference type="NCBI Taxonomy" id="281375"/>
    <lineage>
        <taxon>Bacteria</taxon>
        <taxon>Pseudomonadati</taxon>
        <taxon>Pseudomonadota</taxon>
        <taxon>Gammaproteobacteria</taxon>
        <taxon>Moraxellales</taxon>
        <taxon>Moraxellaceae</taxon>
        <taxon>Acinetobacter</taxon>
    </lineage>
</organism>
<dbReference type="Pfam" id="PF03334">
    <property type="entry name" value="PhaG_MnhG_YufB"/>
    <property type="match status" value="1"/>
</dbReference>
<feature type="region of interest" description="Disordered" evidence="1">
    <location>
        <begin position="101"/>
        <end position="129"/>
    </location>
</feature>
<keyword evidence="2" id="KW-1133">Transmembrane helix</keyword>
<keyword evidence="2" id="KW-0812">Transmembrane</keyword>
<proteinExistence type="predicted"/>
<gene>
    <name evidence="3" type="ORF">SAMN05421749_1043</name>
</gene>
<dbReference type="RefSeq" id="WP_092618769.1">
    <property type="nucleotide sequence ID" value="NZ_FMYK01000004.1"/>
</dbReference>
<name>A0A1G6KD86_9GAMM</name>
<dbReference type="Proteomes" id="UP000242317">
    <property type="component" value="Unassembled WGS sequence"/>
</dbReference>
<evidence type="ECO:0000256" key="1">
    <source>
        <dbReference type="SAM" id="MobiDB-lite"/>
    </source>
</evidence>
<feature type="transmembrane region" description="Helical" evidence="2">
    <location>
        <begin position="6"/>
        <end position="30"/>
    </location>
</feature>
<evidence type="ECO:0000313" key="4">
    <source>
        <dbReference type="Proteomes" id="UP000242317"/>
    </source>
</evidence>
<dbReference type="NCBIfam" id="NF009313">
    <property type="entry name" value="PRK12674.1-1"/>
    <property type="match status" value="1"/>
</dbReference>
<dbReference type="InterPro" id="IPR005133">
    <property type="entry name" value="PhaG_MnhG_YufB"/>
</dbReference>
<dbReference type="PANTHER" id="PTHR34703:SF1">
    <property type="entry name" value="ANTIPORTER SUBUNIT MNHG2-RELATED"/>
    <property type="match status" value="1"/>
</dbReference>
<evidence type="ECO:0000256" key="2">
    <source>
        <dbReference type="SAM" id="Phobius"/>
    </source>
</evidence>
<sequence length="129" mass="14410">MLIMEILISIFLIIGSFFVLVGGIGMVRLPDLFMRLHAPTKASTLGLGSFLIAGMIYAAFHHHFGFPEILLTLFAFVTAPVSANLLAQAAIHLNLRSRSGDVPEAINRPLPWQRQRSSQFRAEHRKEEK</sequence>
<keyword evidence="2" id="KW-0472">Membrane</keyword>
<accession>A0A1G6KD86</accession>
<dbReference type="EMBL" id="FMYK01000004">
    <property type="protein sequence ID" value="SDC28535.1"/>
    <property type="molecule type" value="Genomic_DNA"/>
</dbReference>
<dbReference type="NCBIfam" id="TIGR01300">
    <property type="entry name" value="CPA3_mnhG_phaG"/>
    <property type="match status" value="1"/>
</dbReference>
<evidence type="ECO:0000313" key="3">
    <source>
        <dbReference type="EMBL" id="SDC28535.1"/>
    </source>
</evidence>
<dbReference type="NCBIfam" id="NF009316">
    <property type="entry name" value="PRK12674.1-5"/>
    <property type="match status" value="1"/>
</dbReference>